<keyword evidence="1" id="KW-0732">Signal</keyword>
<dbReference type="AlphaFoldDB" id="A0AAD9D280"/>
<name>A0AAD9D280_GLOAC</name>
<sequence length="87" mass="9447">MSREAANPPAALLHLCGSALAFPTSVGCDFSSISIFWGCRYYGAHPCSKCQWSKLLGATHCLPISWSNRRGAIWFTVSLVDDLGIVE</sequence>
<evidence type="ECO:0008006" key="4">
    <source>
        <dbReference type="Google" id="ProtNLM"/>
    </source>
</evidence>
<keyword evidence="3" id="KW-1185">Reference proteome</keyword>
<feature type="signal peptide" evidence="1">
    <location>
        <begin position="1"/>
        <end position="21"/>
    </location>
</feature>
<evidence type="ECO:0000313" key="2">
    <source>
        <dbReference type="EMBL" id="KAK1730510.1"/>
    </source>
</evidence>
<dbReference type="GeneID" id="85390996"/>
<evidence type="ECO:0000256" key="1">
    <source>
        <dbReference type="SAM" id="SignalP"/>
    </source>
</evidence>
<comment type="caution">
    <text evidence="2">The sequence shown here is derived from an EMBL/GenBank/DDBJ whole genome shotgun (WGS) entry which is preliminary data.</text>
</comment>
<protein>
    <recommendedName>
        <fullName evidence="4">Secreted protein</fullName>
    </recommendedName>
</protein>
<dbReference type="EMBL" id="JAHMHS010000006">
    <property type="protein sequence ID" value="KAK1730510.1"/>
    <property type="molecule type" value="Genomic_DNA"/>
</dbReference>
<dbReference type="PROSITE" id="PS51257">
    <property type="entry name" value="PROKAR_LIPOPROTEIN"/>
    <property type="match status" value="1"/>
</dbReference>
<dbReference type="Proteomes" id="UP001244207">
    <property type="component" value="Unassembled WGS sequence"/>
</dbReference>
<gene>
    <name evidence="2" type="ORF">BDZ83DRAFT_601375</name>
</gene>
<reference evidence="2" key="1">
    <citation type="submission" date="2021-12" db="EMBL/GenBank/DDBJ databases">
        <title>Comparative genomics, transcriptomics and evolutionary studies reveal genomic signatures of adaptation to plant cell wall in hemibiotrophic fungi.</title>
        <authorList>
            <consortium name="DOE Joint Genome Institute"/>
            <person name="Baroncelli R."/>
            <person name="Diaz J.F."/>
            <person name="Benocci T."/>
            <person name="Peng M."/>
            <person name="Battaglia E."/>
            <person name="Haridas S."/>
            <person name="Andreopoulos W."/>
            <person name="Labutti K."/>
            <person name="Pangilinan J."/>
            <person name="Floch G.L."/>
            <person name="Makela M.R."/>
            <person name="Henrissat B."/>
            <person name="Grigoriev I.V."/>
            <person name="Crouch J.A."/>
            <person name="De Vries R.P."/>
            <person name="Sukno S.A."/>
            <person name="Thon M.R."/>
        </authorList>
    </citation>
    <scope>NUCLEOTIDE SEQUENCE</scope>
    <source>
        <strain evidence="2">CBS 112980</strain>
    </source>
</reference>
<evidence type="ECO:0000313" key="3">
    <source>
        <dbReference type="Proteomes" id="UP001244207"/>
    </source>
</evidence>
<dbReference type="RefSeq" id="XP_060370565.1">
    <property type="nucleotide sequence ID" value="XM_060507097.1"/>
</dbReference>
<feature type="chain" id="PRO_5041927218" description="Secreted protein" evidence="1">
    <location>
        <begin position="22"/>
        <end position="87"/>
    </location>
</feature>
<accession>A0AAD9D280</accession>
<organism evidence="2 3">
    <name type="scientific">Glomerella acutata</name>
    <name type="common">Colletotrichum acutatum</name>
    <dbReference type="NCBI Taxonomy" id="27357"/>
    <lineage>
        <taxon>Eukaryota</taxon>
        <taxon>Fungi</taxon>
        <taxon>Dikarya</taxon>
        <taxon>Ascomycota</taxon>
        <taxon>Pezizomycotina</taxon>
        <taxon>Sordariomycetes</taxon>
        <taxon>Hypocreomycetidae</taxon>
        <taxon>Glomerellales</taxon>
        <taxon>Glomerellaceae</taxon>
        <taxon>Colletotrichum</taxon>
        <taxon>Colletotrichum acutatum species complex</taxon>
    </lineage>
</organism>
<proteinExistence type="predicted"/>